<evidence type="ECO:0000313" key="8">
    <source>
        <dbReference type="Proteomes" id="UP000075880"/>
    </source>
</evidence>
<keyword evidence="4 6" id="KW-1133">Transmembrane helix</keyword>
<evidence type="ECO:0000313" key="7">
    <source>
        <dbReference type="EnsemblMetazoa" id="ENSAATROPP005700"/>
    </source>
</evidence>
<dbReference type="InterPro" id="IPR031933">
    <property type="entry name" value="UPF0767"/>
</dbReference>
<sequence length="86" mass="9858">MWPLIMQFFRSNAAYITLPVATIVGVIGYNIESLLSDKYTPYSDSIQEKRAERITDENKLKNATNVDKLVYKENVFGRNLSPSLEK</sequence>
<dbReference type="PANTHER" id="PTHR28599:SF1">
    <property type="entry name" value="SMALL INTEGRAL MEMBRANE PROTEIN 12"/>
    <property type="match status" value="1"/>
</dbReference>
<evidence type="ECO:0000256" key="4">
    <source>
        <dbReference type="ARBA" id="ARBA00022989"/>
    </source>
</evidence>
<organism evidence="7 8">
    <name type="scientific">Anopheles atroparvus</name>
    <name type="common">European mosquito</name>
    <dbReference type="NCBI Taxonomy" id="41427"/>
    <lineage>
        <taxon>Eukaryota</taxon>
        <taxon>Metazoa</taxon>
        <taxon>Ecdysozoa</taxon>
        <taxon>Arthropoda</taxon>
        <taxon>Hexapoda</taxon>
        <taxon>Insecta</taxon>
        <taxon>Pterygota</taxon>
        <taxon>Neoptera</taxon>
        <taxon>Endopterygota</taxon>
        <taxon>Diptera</taxon>
        <taxon>Nematocera</taxon>
        <taxon>Culicoidea</taxon>
        <taxon>Culicidae</taxon>
        <taxon>Anophelinae</taxon>
        <taxon>Anopheles</taxon>
    </lineage>
</organism>
<dbReference type="PANTHER" id="PTHR28599">
    <property type="entry name" value="SMALL INTEGRAL MEMBRANE PROTEIN 12"/>
    <property type="match status" value="1"/>
</dbReference>
<evidence type="ECO:0000256" key="3">
    <source>
        <dbReference type="ARBA" id="ARBA00022692"/>
    </source>
</evidence>
<comment type="similarity">
    <text evidence="2">Belongs to the SMIM12 family.</text>
</comment>
<evidence type="ECO:0000256" key="6">
    <source>
        <dbReference type="SAM" id="Phobius"/>
    </source>
</evidence>
<evidence type="ECO:0008006" key="9">
    <source>
        <dbReference type="Google" id="ProtNLM"/>
    </source>
</evidence>
<name>A0AAG5D491_ANOAO</name>
<keyword evidence="8" id="KW-1185">Reference proteome</keyword>
<accession>A0AAG5D491</accession>
<reference evidence="7" key="1">
    <citation type="submission" date="2024-04" db="UniProtKB">
        <authorList>
            <consortium name="EnsemblMetazoa"/>
        </authorList>
    </citation>
    <scope>IDENTIFICATION</scope>
    <source>
        <strain evidence="7">EBRO</strain>
    </source>
</reference>
<keyword evidence="3 6" id="KW-0812">Transmembrane</keyword>
<dbReference type="Proteomes" id="UP000075880">
    <property type="component" value="Unassembled WGS sequence"/>
</dbReference>
<keyword evidence="5 6" id="KW-0472">Membrane</keyword>
<evidence type="ECO:0000256" key="2">
    <source>
        <dbReference type="ARBA" id="ARBA00007304"/>
    </source>
</evidence>
<evidence type="ECO:0000256" key="5">
    <source>
        <dbReference type="ARBA" id="ARBA00023136"/>
    </source>
</evidence>
<feature type="transmembrane region" description="Helical" evidence="6">
    <location>
        <begin position="12"/>
        <end position="31"/>
    </location>
</feature>
<protein>
    <recommendedName>
        <fullName evidence="9">Small integral membrane protein 12</fullName>
    </recommendedName>
</protein>
<dbReference type="EnsemblMetazoa" id="ENSAATROPT006260">
    <property type="protein sequence ID" value="ENSAATROPP005700"/>
    <property type="gene ID" value="ENSAATROPG005066"/>
</dbReference>
<dbReference type="Pfam" id="PF15990">
    <property type="entry name" value="UPF0767"/>
    <property type="match status" value="1"/>
</dbReference>
<comment type="subcellular location">
    <subcellularLocation>
        <location evidence="1">Membrane</location>
        <topology evidence="1">Single-pass membrane protein</topology>
    </subcellularLocation>
</comment>
<dbReference type="GO" id="GO:0016020">
    <property type="term" value="C:membrane"/>
    <property type="evidence" value="ECO:0007669"/>
    <property type="project" value="UniProtKB-SubCell"/>
</dbReference>
<proteinExistence type="inferred from homology"/>
<dbReference type="AlphaFoldDB" id="A0AAG5D491"/>
<evidence type="ECO:0000256" key="1">
    <source>
        <dbReference type="ARBA" id="ARBA00004167"/>
    </source>
</evidence>